<dbReference type="InterPro" id="IPR050168">
    <property type="entry name" value="AAA_ATPase_domain"/>
</dbReference>
<name>A0AAW0JPZ8_QUESU</name>
<dbReference type="FunFam" id="1.10.8.60:FF:000038">
    <property type="entry name" value="spermatogenesis-associated protein 5-like protein 1"/>
    <property type="match status" value="1"/>
</dbReference>
<dbReference type="CDD" id="cd19511">
    <property type="entry name" value="RecA-like_CDC48_r2-like"/>
    <property type="match status" value="1"/>
</dbReference>
<dbReference type="Proteomes" id="UP000237347">
    <property type="component" value="Unassembled WGS sequence"/>
</dbReference>
<dbReference type="GO" id="GO:0051301">
    <property type="term" value="P:cell division"/>
    <property type="evidence" value="ECO:0007669"/>
    <property type="project" value="UniProtKB-KW"/>
</dbReference>
<dbReference type="InterPro" id="IPR036156">
    <property type="entry name" value="Beta-gal/glucu_dom_sf"/>
</dbReference>
<keyword evidence="2 4" id="KW-0547">Nucleotide-binding</keyword>
<gene>
    <name evidence="6" type="primary">CDC48B_1</name>
    <name evidence="6" type="ORF">CFP56_030066</name>
</gene>
<dbReference type="Gene3D" id="3.40.50.300">
    <property type="entry name" value="P-loop containing nucleotide triphosphate hydrolases"/>
    <property type="match status" value="2"/>
</dbReference>
<protein>
    <submittedName>
        <fullName evidence="6">Cell division control protein 48 like protein b</fullName>
    </submittedName>
</protein>
<dbReference type="FunFam" id="1.10.8.60:FF:000106">
    <property type="entry name" value="Cell division control protein 48 homolog B"/>
    <property type="match status" value="1"/>
</dbReference>
<dbReference type="PROSITE" id="PS00674">
    <property type="entry name" value="AAA"/>
    <property type="match status" value="1"/>
</dbReference>
<dbReference type="InterPro" id="IPR041569">
    <property type="entry name" value="AAA_lid_3"/>
</dbReference>
<dbReference type="InterPro" id="IPR003959">
    <property type="entry name" value="ATPase_AAA_core"/>
</dbReference>
<dbReference type="InterPro" id="IPR003960">
    <property type="entry name" value="ATPase_AAA_CS"/>
</dbReference>
<dbReference type="Gene3D" id="2.60.40.10">
    <property type="entry name" value="Immunoglobulins"/>
    <property type="match status" value="1"/>
</dbReference>
<dbReference type="InterPro" id="IPR013783">
    <property type="entry name" value="Ig-like_fold"/>
</dbReference>
<dbReference type="SUPFAM" id="SSF49303">
    <property type="entry name" value="beta-Galactosidase/glucuronidase domain"/>
    <property type="match status" value="1"/>
</dbReference>
<dbReference type="GO" id="GO:0016887">
    <property type="term" value="F:ATP hydrolysis activity"/>
    <property type="evidence" value="ECO:0007669"/>
    <property type="project" value="InterPro"/>
</dbReference>
<dbReference type="EMBL" id="PKMF04000499">
    <property type="protein sequence ID" value="KAK7828653.1"/>
    <property type="molecule type" value="Genomic_DNA"/>
</dbReference>
<dbReference type="SMART" id="SM00382">
    <property type="entry name" value="AAA"/>
    <property type="match status" value="2"/>
</dbReference>
<evidence type="ECO:0000313" key="6">
    <source>
        <dbReference type="EMBL" id="KAK7828653.1"/>
    </source>
</evidence>
<evidence type="ECO:0000256" key="4">
    <source>
        <dbReference type="RuleBase" id="RU003651"/>
    </source>
</evidence>
<keyword evidence="6" id="KW-0131">Cell cycle</keyword>
<dbReference type="PANTHER" id="PTHR23077:SF117">
    <property type="entry name" value="AAA+ ATPASE DOMAIN-CONTAINING PROTEIN"/>
    <property type="match status" value="1"/>
</dbReference>
<dbReference type="CDD" id="cd19503">
    <property type="entry name" value="RecA-like_CDC48_NLV2_r1-like"/>
    <property type="match status" value="1"/>
</dbReference>
<feature type="domain" description="AAA+ ATPase" evidence="5">
    <location>
        <begin position="55"/>
        <end position="198"/>
    </location>
</feature>
<feature type="domain" description="AAA+ ATPase" evidence="5">
    <location>
        <begin position="326"/>
        <end position="464"/>
    </location>
</feature>
<dbReference type="Pfam" id="PF17862">
    <property type="entry name" value="AAA_lid_3"/>
    <property type="match status" value="2"/>
</dbReference>
<dbReference type="PANTHER" id="PTHR23077">
    <property type="entry name" value="AAA-FAMILY ATPASE"/>
    <property type="match status" value="1"/>
</dbReference>
<proteinExistence type="inferred from homology"/>
<reference evidence="6 7" key="1">
    <citation type="journal article" date="2018" name="Sci. Data">
        <title>The draft genome sequence of cork oak.</title>
        <authorList>
            <person name="Ramos A.M."/>
            <person name="Usie A."/>
            <person name="Barbosa P."/>
            <person name="Barros P.M."/>
            <person name="Capote T."/>
            <person name="Chaves I."/>
            <person name="Simoes F."/>
            <person name="Abreu I."/>
            <person name="Carrasquinho I."/>
            <person name="Faro C."/>
            <person name="Guimaraes J.B."/>
            <person name="Mendonca D."/>
            <person name="Nobrega F."/>
            <person name="Rodrigues L."/>
            <person name="Saibo N.J.M."/>
            <person name="Varela M.C."/>
            <person name="Egas C."/>
            <person name="Matos J."/>
            <person name="Miguel C.M."/>
            <person name="Oliveira M.M."/>
            <person name="Ricardo C.P."/>
            <person name="Goncalves S."/>
        </authorList>
    </citation>
    <scope>NUCLEOTIDE SEQUENCE [LARGE SCALE GENOMIC DNA]</scope>
    <source>
        <strain evidence="7">cv. HL8</strain>
    </source>
</reference>
<keyword evidence="6" id="KW-0132">Cell division</keyword>
<keyword evidence="3 4" id="KW-0067">ATP-binding</keyword>
<evidence type="ECO:0000256" key="1">
    <source>
        <dbReference type="ARBA" id="ARBA00006914"/>
    </source>
</evidence>
<accession>A0AAW0JPZ8</accession>
<evidence type="ECO:0000259" key="5">
    <source>
        <dbReference type="SMART" id="SM00382"/>
    </source>
</evidence>
<dbReference type="InterPro" id="IPR027417">
    <property type="entry name" value="P-loop_NTPase"/>
</dbReference>
<dbReference type="Gene3D" id="1.10.8.60">
    <property type="match status" value="2"/>
</dbReference>
<evidence type="ECO:0000256" key="3">
    <source>
        <dbReference type="ARBA" id="ARBA00022840"/>
    </source>
</evidence>
<comment type="caution">
    <text evidence="6">The sequence shown here is derived from an EMBL/GenBank/DDBJ whole genome shotgun (WGS) entry which is preliminary data.</text>
</comment>
<comment type="similarity">
    <text evidence="1 4">Belongs to the AAA ATPase family.</text>
</comment>
<dbReference type="GO" id="GO:0005524">
    <property type="term" value="F:ATP binding"/>
    <property type="evidence" value="ECO:0007669"/>
    <property type="project" value="UniProtKB-KW"/>
</dbReference>
<dbReference type="InterPro" id="IPR003593">
    <property type="entry name" value="AAA+_ATPase"/>
</dbReference>
<sequence length="695" mass="76601">MESEGSNISNDNNENKQWRAEEAIAGNAEALQALRELITFPLYYSSQAKKLGLKWPKGLLLYGPPGTGKTSLVRAVVQECGAHLIIISPHSVHRAHAGESEKVLREAFSEASSHAMLGKPSVIFIDEIDALCPRRDFRREQDVRVASQLFTLMDSSKPSSNSAPQVVVVASTNRVDAIDPALRRSGRFDAEVEVTTPTEEERLQILKLYTKKVPLDPNVDLRTIAASCNGYVGADMEALCREATIFAVKRSSDANEDASVLSLTIEDWEHAKTIVGPSITRGVTVEIPKVTWEDIGGLKDLKKKLRQAVEWPIKHSAAFSRLGISPVRGILLHGPPGCSKTTLAKAAAHAAQASFFSLSGAELYSMYVGEGEALLRNTFQRARLAAPSIIFFDEADVVAAKRGSSSSNITVGERLLSTLLTEMDGLEEAKGILVLAATNRPHAIDAALMRPGRFDLVLYVPLPDLEGRYEILRVHTRNMKIGPDVDLRRIAGDTELFTGAELEGLCREAGIVALREDITATVVCDRHFQIVKDSLKPALTRAEIDSYASFMKNPSVKCSSEFPVGIIDPHMVSSFFYNRKTVYMHATTQLEDRSDWVAECSLNIQVITGVAGNICLVEHLHSQHLSIPAGLQYTPIGLPLMEYQQTRLDRLGLFFYKIDLWWPNGMEKQSLYSVHITVDVKGYGESDAWSHIFGF</sequence>
<dbReference type="SUPFAM" id="SSF52540">
    <property type="entry name" value="P-loop containing nucleoside triphosphate hydrolases"/>
    <property type="match status" value="2"/>
</dbReference>
<evidence type="ECO:0000256" key="2">
    <source>
        <dbReference type="ARBA" id="ARBA00022741"/>
    </source>
</evidence>
<keyword evidence="7" id="KW-1185">Reference proteome</keyword>
<dbReference type="FunFam" id="3.40.50.300:FF:001439">
    <property type="entry name" value="Cell division control protein 48 homolog B"/>
    <property type="match status" value="1"/>
</dbReference>
<dbReference type="Pfam" id="PF00004">
    <property type="entry name" value="AAA"/>
    <property type="match status" value="2"/>
</dbReference>
<dbReference type="FunFam" id="3.40.50.300:FF:001107">
    <property type="entry name" value="Cell division control protein 48-B-like protein"/>
    <property type="match status" value="1"/>
</dbReference>
<organism evidence="6 7">
    <name type="scientific">Quercus suber</name>
    <name type="common">Cork oak</name>
    <dbReference type="NCBI Taxonomy" id="58331"/>
    <lineage>
        <taxon>Eukaryota</taxon>
        <taxon>Viridiplantae</taxon>
        <taxon>Streptophyta</taxon>
        <taxon>Embryophyta</taxon>
        <taxon>Tracheophyta</taxon>
        <taxon>Spermatophyta</taxon>
        <taxon>Magnoliopsida</taxon>
        <taxon>eudicotyledons</taxon>
        <taxon>Gunneridae</taxon>
        <taxon>Pentapetalae</taxon>
        <taxon>rosids</taxon>
        <taxon>fabids</taxon>
        <taxon>Fagales</taxon>
        <taxon>Fagaceae</taxon>
        <taxon>Quercus</taxon>
    </lineage>
</organism>
<dbReference type="AlphaFoldDB" id="A0AAW0JPZ8"/>
<evidence type="ECO:0000313" key="7">
    <source>
        <dbReference type="Proteomes" id="UP000237347"/>
    </source>
</evidence>